<evidence type="ECO:0000256" key="6">
    <source>
        <dbReference type="ARBA" id="ARBA00022777"/>
    </source>
</evidence>
<evidence type="ECO:0000259" key="11">
    <source>
        <dbReference type="Pfam" id="PF07730"/>
    </source>
</evidence>
<evidence type="ECO:0000256" key="1">
    <source>
        <dbReference type="ARBA" id="ARBA00000085"/>
    </source>
</evidence>
<gene>
    <name evidence="13" type="ORF">Acy02nite_79880</name>
</gene>
<evidence type="ECO:0000259" key="12">
    <source>
        <dbReference type="Pfam" id="PF13796"/>
    </source>
</evidence>
<accession>A0A919IRQ8</accession>
<evidence type="ECO:0000256" key="5">
    <source>
        <dbReference type="ARBA" id="ARBA00022741"/>
    </source>
</evidence>
<evidence type="ECO:0000256" key="7">
    <source>
        <dbReference type="ARBA" id="ARBA00022840"/>
    </source>
</evidence>
<comment type="catalytic activity">
    <reaction evidence="1">
        <text>ATP + protein L-histidine = ADP + protein N-phospho-L-histidine.</text>
        <dbReference type="EC" id="2.7.13.3"/>
    </reaction>
</comment>
<dbReference type="GO" id="GO:0016020">
    <property type="term" value="C:membrane"/>
    <property type="evidence" value="ECO:0007669"/>
    <property type="project" value="InterPro"/>
</dbReference>
<dbReference type="GO" id="GO:0005524">
    <property type="term" value="F:ATP binding"/>
    <property type="evidence" value="ECO:0007669"/>
    <property type="project" value="UniProtKB-KW"/>
</dbReference>
<dbReference type="Gene3D" id="1.20.5.1930">
    <property type="match status" value="1"/>
</dbReference>
<dbReference type="Pfam" id="PF13796">
    <property type="entry name" value="Sensor"/>
    <property type="match status" value="1"/>
</dbReference>
<keyword evidence="14" id="KW-1185">Reference proteome</keyword>
<feature type="transmembrane region" description="Helical" evidence="10">
    <location>
        <begin position="218"/>
        <end position="239"/>
    </location>
</feature>
<keyword evidence="7" id="KW-0067">ATP-binding</keyword>
<dbReference type="InterPro" id="IPR036890">
    <property type="entry name" value="HATPase_C_sf"/>
</dbReference>
<sequence>MRRGAPGASGAVTSIGSGVTQPEIPRGDGLYRFRPEKAVTPPGGVVAPPRDDGGMTLRGRLRTGVSAIVDALFAISLALLNAPVLMLWLAGLVLSPVPVLGAELLAVATTVVRWRADLERRLSTRAGLPIRRPYLPAPADAEVGTGRWLRWIITDPATWRDAAWLLPGALVAAALGLIVVAITAYGLVGVLLVPLWLHLGGLWFGYGVFWPTANRAEAWLALPQGLALLLLALILAPLIRRVHVSFARLFLAPTRSAELRLRVAHLTVTRADAIDAQAAELRRIERDLHDGAQARMVAVGMTIGLAERLVRRDPTAALKLLAEARAASTSALVDLRHLVRGIHPPVLAERGLEGAVQALAMHLPVPTAVRSHLPGRLDAPLESAVYFAVAEALANMSRHSGAKSAWVSLSHVEGVLAVEVGDDGNGGADAGRGTGLHSIERRLGAFDGTMAVSSPPGGPTVVTMELPCALSSPKT</sequence>
<evidence type="ECO:0000256" key="3">
    <source>
        <dbReference type="ARBA" id="ARBA00022553"/>
    </source>
</evidence>
<feature type="domain" description="Signal transduction histidine kinase subgroup 3 dimerisation and phosphoacceptor" evidence="11">
    <location>
        <begin position="280"/>
        <end position="347"/>
    </location>
</feature>
<keyword evidence="6 13" id="KW-0418">Kinase</keyword>
<keyword evidence="10" id="KW-0812">Transmembrane</keyword>
<dbReference type="GO" id="GO:0000155">
    <property type="term" value="F:phosphorelay sensor kinase activity"/>
    <property type="evidence" value="ECO:0007669"/>
    <property type="project" value="InterPro"/>
</dbReference>
<dbReference type="EC" id="2.7.13.3" evidence="2"/>
<keyword evidence="4" id="KW-0808">Transferase</keyword>
<feature type="domain" description="Putative sensor" evidence="12">
    <location>
        <begin position="76"/>
        <end position="251"/>
    </location>
</feature>
<keyword evidence="3" id="KW-0597">Phosphoprotein</keyword>
<dbReference type="RefSeq" id="WP_307872309.1">
    <property type="nucleotide sequence ID" value="NZ_BAAAUC010000032.1"/>
</dbReference>
<dbReference type="AlphaFoldDB" id="A0A919IRQ8"/>
<feature type="transmembrane region" description="Helical" evidence="10">
    <location>
        <begin position="97"/>
        <end position="116"/>
    </location>
</feature>
<evidence type="ECO:0000256" key="2">
    <source>
        <dbReference type="ARBA" id="ARBA00012438"/>
    </source>
</evidence>
<dbReference type="InterPro" id="IPR025828">
    <property type="entry name" value="Put_sensor_dom"/>
</dbReference>
<comment type="caution">
    <text evidence="13">The sequence shown here is derived from an EMBL/GenBank/DDBJ whole genome shotgun (WGS) entry which is preliminary data.</text>
</comment>
<keyword evidence="8" id="KW-0902">Two-component regulatory system</keyword>
<feature type="transmembrane region" description="Helical" evidence="10">
    <location>
        <begin position="67"/>
        <end position="91"/>
    </location>
</feature>
<dbReference type="PANTHER" id="PTHR24421:SF10">
    <property type="entry name" value="NITRATE_NITRITE SENSOR PROTEIN NARQ"/>
    <property type="match status" value="1"/>
</dbReference>
<dbReference type="EMBL" id="BOMH01000071">
    <property type="protein sequence ID" value="GID70107.1"/>
    <property type="molecule type" value="Genomic_DNA"/>
</dbReference>
<evidence type="ECO:0000256" key="4">
    <source>
        <dbReference type="ARBA" id="ARBA00022679"/>
    </source>
</evidence>
<keyword evidence="5" id="KW-0547">Nucleotide-binding</keyword>
<dbReference type="Gene3D" id="3.30.565.10">
    <property type="entry name" value="Histidine kinase-like ATPase, C-terminal domain"/>
    <property type="match status" value="1"/>
</dbReference>
<dbReference type="CDD" id="cd16917">
    <property type="entry name" value="HATPase_UhpB-NarQ-NarX-like"/>
    <property type="match status" value="1"/>
</dbReference>
<feature type="compositionally biased region" description="Polar residues" evidence="9">
    <location>
        <begin position="11"/>
        <end position="20"/>
    </location>
</feature>
<dbReference type="Proteomes" id="UP000619479">
    <property type="component" value="Unassembled WGS sequence"/>
</dbReference>
<evidence type="ECO:0000256" key="8">
    <source>
        <dbReference type="ARBA" id="ARBA00023012"/>
    </source>
</evidence>
<evidence type="ECO:0000256" key="9">
    <source>
        <dbReference type="SAM" id="MobiDB-lite"/>
    </source>
</evidence>
<evidence type="ECO:0000313" key="14">
    <source>
        <dbReference type="Proteomes" id="UP000619479"/>
    </source>
</evidence>
<organism evidence="13 14">
    <name type="scientific">Actinoplanes cyaneus</name>
    <dbReference type="NCBI Taxonomy" id="52696"/>
    <lineage>
        <taxon>Bacteria</taxon>
        <taxon>Bacillati</taxon>
        <taxon>Actinomycetota</taxon>
        <taxon>Actinomycetes</taxon>
        <taxon>Micromonosporales</taxon>
        <taxon>Micromonosporaceae</taxon>
        <taxon>Actinoplanes</taxon>
    </lineage>
</organism>
<feature type="transmembrane region" description="Helical" evidence="10">
    <location>
        <begin position="169"/>
        <end position="198"/>
    </location>
</feature>
<dbReference type="InterPro" id="IPR011712">
    <property type="entry name" value="Sig_transdc_His_kin_sub3_dim/P"/>
</dbReference>
<evidence type="ECO:0000256" key="10">
    <source>
        <dbReference type="SAM" id="Phobius"/>
    </source>
</evidence>
<keyword evidence="10" id="KW-1133">Transmembrane helix</keyword>
<name>A0A919IRQ8_9ACTN</name>
<feature type="region of interest" description="Disordered" evidence="9">
    <location>
        <begin position="1"/>
        <end position="26"/>
    </location>
</feature>
<dbReference type="InterPro" id="IPR050482">
    <property type="entry name" value="Sensor_HK_TwoCompSys"/>
</dbReference>
<dbReference type="PANTHER" id="PTHR24421">
    <property type="entry name" value="NITRATE/NITRITE SENSOR PROTEIN NARX-RELATED"/>
    <property type="match status" value="1"/>
</dbReference>
<evidence type="ECO:0000313" key="13">
    <source>
        <dbReference type="EMBL" id="GID70107.1"/>
    </source>
</evidence>
<dbReference type="Pfam" id="PF07730">
    <property type="entry name" value="HisKA_3"/>
    <property type="match status" value="1"/>
</dbReference>
<dbReference type="SUPFAM" id="SSF55874">
    <property type="entry name" value="ATPase domain of HSP90 chaperone/DNA topoisomerase II/histidine kinase"/>
    <property type="match status" value="1"/>
</dbReference>
<reference evidence="13" key="1">
    <citation type="submission" date="2021-01" db="EMBL/GenBank/DDBJ databases">
        <title>Whole genome shotgun sequence of Actinoplanes cyaneus NBRC 14990.</title>
        <authorList>
            <person name="Komaki H."/>
            <person name="Tamura T."/>
        </authorList>
    </citation>
    <scope>NUCLEOTIDE SEQUENCE</scope>
    <source>
        <strain evidence="13">NBRC 14990</strain>
    </source>
</reference>
<protein>
    <recommendedName>
        <fullName evidence="2">histidine kinase</fullName>
        <ecNumber evidence="2">2.7.13.3</ecNumber>
    </recommendedName>
</protein>
<dbReference type="GO" id="GO:0046983">
    <property type="term" value="F:protein dimerization activity"/>
    <property type="evidence" value="ECO:0007669"/>
    <property type="project" value="InterPro"/>
</dbReference>
<keyword evidence="10" id="KW-0472">Membrane</keyword>
<proteinExistence type="predicted"/>